<dbReference type="EMBL" id="CAJNNW010031215">
    <property type="protein sequence ID" value="CAE8706472.1"/>
    <property type="molecule type" value="Genomic_DNA"/>
</dbReference>
<evidence type="ECO:0000256" key="1">
    <source>
        <dbReference type="SAM" id="Phobius"/>
    </source>
</evidence>
<protein>
    <recommendedName>
        <fullName evidence="4">Cyclic nucleotide-binding domain-containing protein</fullName>
    </recommendedName>
</protein>
<evidence type="ECO:0000313" key="2">
    <source>
        <dbReference type="EMBL" id="CAE8706472.1"/>
    </source>
</evidence>
<name>A0A813KK21_POLGL</name>
<dbReference type="Gene3D" id="2.60.120.10">
    <property type="entry name" value="Jelly Rolls"/>
    <property type="match status" value="1"/>
</dbReference>
<evidence type="ECO:0000313" key="3">
    <source>
        <dbReference type="Proteomes" id="UP000626109"/>
    </source>
</evidence>
<dbReference type="GO" id="GO:0005249">
    <property type="term" value="F:voltage-gated potassium channel activity"/>
    <property type="evidence" value="ECO:0007669"/>
    <property type="project" value="TreeGrafter"/>
</dbReference>
<dbReference type="SUPFAM" id="SSF51206">
    <property type="entry name" value="cAMP-binding domain-like"/>
    <property type="match status" value="1"/>
</dbReference>
<dbReference type="GO" id="GO:0035725">
    <property type="term" value="P:sodium ion transmembrane transport"/>
    <property type="evidence" value="ECO:0007669"/>
    <property type="project" value="TreeGrafter"/>
</dbReference>
<comment type="caution">
    <text evidence="2">The sequence shown here is derived from an EMBL/GenBank/DDBJ whole genome shotgun (WGS) entry which is preliminary data.</text>
</comment>
<dbReference type="GO" id="GO:0098855">
    <property type="term" value="C:HCN channel complex"/>
    <property type="evidence" value="ECO:0007669"/>
    <property type="project" value="TreeGrafter"/>
</dbReference>
<keyword evidence="1" id="KW-1133">Transmembrane helix</keyword>
<feature type="transmembrane region" description="Helical" evidence="1">
    <location>
        <begin position="15"/>
        <end position="39"/>
    </location>
</feature>
<dbReference type="Proteomes" id="UP000626109">
    <property type="component" value="Unassembled WGS sequence"/>
</dbReference>
<evidence type="ECO:0008006" key="4">
    <source>
        <dbReference type="Google" id="ProtNLM"/>
    </source>
</evidence>
<dbReference type="PANTHER" id="PTHR45689">
    <property type="entry name" value="I[[H]] CHANNEL, ISOFORM E"/>
    <property type="match status" value="1"/>
</dbReference>
<organism evidence="2 3">
    <name type="scientific">Polarella glacialis</name>
    <name type="common">Dinoflagellate</name>
    <dbReference type="NCBI Taxonomy" id="89957"/>
    <lineage>
        <taxon>Eukaryota</taxon>
        <taxon>Sar</taxon>
        <taxon>Alveolata</taxon>
        <taxon>Dinophyceae</taxon>
        <taxon>Suessiales</taxon>
        <taxon>Suessiaceae</taxon>
        <taxon>Polarella</taxon>
    </lineage>
</organism>
<reference evidence="2" key="1">
    <citation type="submission" date="2021-02" db="EMBL/GenBank/DDBJ databases">
        <authorList>
            <person name="Dougan E. K."/>
            <person name="Rhodes N."/>
            <person name="Thang M."/>
            <person name="Chan C."/>
        </authorList>
    </citation>
    <scope>NUCLEOTIDE SEQUENCE</scope>
</reference>
<accession>A0A813KK21</accession>
<gene>
    <name evidence="2" type="ORF">PGLA2088_LOCUS34195</name>
</gene>
<proteinExistence type="predicted"/>
<sequence>MLKNMEMNLWQEQSLAVLAVVLAMIYSSVFISSITNLMLDMKRFRDKRNQKITAFREYAARHGISATLSVRLTRYLEREHDNKMQEQTEMELQQALPEDLLKELFHEARSPILSAHGFFEYLCDKHRRVERDLCLRAVSEAHFMAHDRIFTEGDTCSSMYFVSTGDLSYMFSQRPDRQRGLKHLAGPAKLWKYVRSASSLNALEAGVRIARGDWSSEPVLWLTRWEHKGGLWANSDGSFFVIRADDFAKVLQDQKSALIDATIYARGFLQNLVTQGELLSDLAKPEENTQATNRFGFRRMGTKLFRFDGAVGPW</sequence>
<keyword evidence="1" id="KW-0812">Transmembrane</keyword>
<dbReference type="InterPro" id="IPR051413">
    <property type="entry name" value="K/Na_HCN_channel"/>
</dbReference>
<dbReference type="PANTHER" id="PTHR45689:SF5">
    <property type="entry name" value="I[[H]] CHANNEL, ISOFORM E"/>
    <property type="match status" value="1"/>
</dbReference>
<dbReference type="InterPro" id="IPR018490">
    <property type="entry name" value="cNMP-bd_dom_sf"/>
</dbReference>
<keyword evidence="1" id="KW-0472">Membrane</keyword>
<dbReference type="InterPro" id="IPR014710">
    <property type="entry name" value="RmlC-like_jellyroll"/>
</dbReference>
<dbReference type="AlphaFoldDB" id="A0A813KK21"/>
<dbReference type="GO" id="GO:0003254">
    <property type="term" value="P:regulation of membrane depolarization"/>
    <property type="evidence" value="ECO:0007669"/>
    <property type="project" value="TreeGrafter"/>
</dbReference>